<name>A0A286T4K5_9ENTR</name>
<evidence type="ECO:0000313" key="4">
    <source>
        <dbReference type="EMBL" id="BBA25687.1"/>
    </source>
</evidence>
<evidence type="ECO:0000256" key="1">
    <source>
        <dbReference type="ARBA" id="ARBA00006135"/>
    </source>
</evidence>
<feature type="chain" id="PRO_5011551019" evidence="3">
    <location>
        <begin position="21"/>
        <end position="266"/>
    </location>
</feature>
<dbReference type="InterPro" id="IPR038161">
    <property type="entry name" value="VirB9/CagX/TrbG_C_sf"/>
</dbReference>
<dbReference type="InterPro" id="IPR033645">
    <property type="entry name" value="VirB9/CagX/TrbG_C"/>
</dbReference>
<geneLocation type="plasmid" evidence="4">
    <name>pMTY10660_IncW</name>
</geneLocation>
<comment type="similarity">
    <text evidence="1">Belongs to the TrbG/VirB9 family.</text>
</comment>
<organism evidence="4">
    <name type="scientific">Enterobacter hormaechei</name>
    <dbReference type="NCBI Taxonomy" id="158836"/>
    <lineage>
        <taxon>Bacteria</taxon>
        <taxon>Pseudomonadati</taxon>
        <taxon>Pseudomonadota</taxon>
        <taxon>Gammaproteobacteria</taxon>
        <taxon>Enterobacterales</taxon>
        <taxon>Enterobacteriaceae</taxon>
        <taxon>Enterobacter</taxon>
        <taxon>Enterobacter cloacae complex</taxon>
    </lineage>
</organism>
<evidence type="ECO:0000256" key="3">
    <source>
        <dbReference type="SAM" id="SignalP"/>
    </source>
</evidence>
<gene>
    <name evidence="4" type="primary">trwF</name>
    <name evidence="4" type="ORF">TUM10660_00023</name>
</gene>
<sequence length="266" mass="29712">MKKLAIVALLASLHAVPALALDVPSSSRYDHRIRYVTYNPADVVQVDTVLGVATHIMLEEGEQYLTHAFGDSEAYAFARKGRHIFIKPQAELANTNLIVVTDRRSYKFRLQMRNDRNGAMYELAFRYPDTQARQTREANARAAVEAAFEQRVGAYYNLKYMMSGDKDIAPVNAWDDGRFTYFKFSANADLPSIYFVDAEGNESLVPRTTVGSSNNIIAVHKVNPKWMIRLGNRALAIFNEAYDPNGVPNDTGTASPAVRRVNKGGN</sequence>
<dbReference type="EMBL" id="AP018350">
    <property type="protein sequence ID" value="BBA25687.1"/>
    <property type="molecule type" value="Genomic_DNA"/>
</dbReference>
<reference evidence="4" key="1">
    <citation type="journal article" date="2018" name="Antimicrob. Agents Chemother.">
        <title>Molecular Characterization of IMP-1-Producing Enterobacter cloacae Complex Isolates in Tokyo.</title>
        <authorList>
            <person name="Aoki K."/>
            <person name="Harada S."/>
            <person name="Yahara K."/>
            <person name="Ishii Y."/>
            <person name="Motooka D."/>
            <person name="Nakamura S."/>
            <person name="Akeda Y."/>
            <person name="Iida T."/>
            <person name="Tomono K."/>
            <person name="Iwata S."/>
            <person name="Moriya K."/>
            <person name="Tateda K."/>
        </authorList>
    </citation>
    <scope>NUCLEOTIDE SEQUENCE</scope>
    <source>
        <strain evidence="4">TUM10660</strain>
        <plasmid evidence="4">pMTY10660_IncW</plasmid>
    </source>
</reference>
<dbReference type="NCBIfam" id="TIGR02781">
    <property type="entry name" value="VirB9"/>
    <property type="match status" value="1"/>
</dbReference>
<dbReference type="Pfam" id="PF03524">
    <property type="entry name" value="CagX"/>
    <property type="match status" value="1"/>
</dbReference>
<dbReference type="InterPro" id="IPR014148">
    <property type="entry name" value="VirB9"/>
</dbReference>
<dbReference type="AlphaFoldDB" id="A0A286T4K5"/>
<keyword evidence="4" id="KW-0614">Plasmid</keyword>
<dbReference type="RefSeq" id="WP_012196429.1">
    <property type="nucleotide sequence ID" value="NZ_AP018350.1"/>
</dbReference>
<accession>A0A286T4K5</accession>
<proteinExistence type="inferred from homology"/>
<evidence type="ECO:0000256" key="2">
    <source>
        <dbReference type="ARBA" id="ARBA00022729"/>
    </source>
</evidence>
<protein>
    <submittedName>
        <fullName evidence="4">P-type conjugative transfer protein VirB9</fullName>
    </submittedName>
</protein>
<feature type="signal peptide" evidence="3">
    <location>
        <begin position="1"/>
        <end position="20"/>
    </location>
</feature>
<dbReference type="InterPro" id="IPR010258">
    <property type="entry name" value="Conjugal_tfr_TrbG/VirB9/CagX"/>
</dbReference>
<keyword evidence="2 3" id="KW-0732">Signal</keyword>
<dbReference type="Gene3D" id="2.60.40.2500">
    <property type="match status" value="1"/>
</dbReference>
<dbReference type="CDD" id="cd06911">
    <property type="entry name" value="VirB9_CagX_TrbG"/>
    <property type="match status" value="1"/>
</dbReference>